<evidence type="ECO:0000313" key="2">
    <source>
        <dbReference type="Proteomes" id="UP000321820"/>
    </source>
</evidence>
<sequence>MANDWNDRIHEAVDHMEAELRKAVDYVNDEVVPEARMQGAEALRKAAEKLRQMAQKLDERTPRR</sequence>
<dbReference type="EMBL" id="CP042806">
    <property type="protein sequence ID" value="QEE26894.1"/>
    <property type="molecule type" value="Genomic_DNA"/>
</dbReference>
<accession>A0A5B9E5N8</accession>
<dbReference type="KEGG" id="talb:FTW19_02060"/>
<dbReference type="OrthoDB" id="123393at2"/>
<name>A0A5B9E5N8_9BACT</name>
<organism evidence="1 2">
    <name type="scientific">Terriglobus albidus</name>
    <dbReference type="NCBI Taxonomy" id="1592106"/>
    <lineage>
        <taxon>Bacteria</taxon>
        <taxon>Pseudomonadati</taxon>
        <taxon>Acidobacteriota</taxon>
        <taxon>Terriglobia</taxon>
        <taxon>Terriglobales</taxon>
        <taxon>Acidobacteriaceae</taxon>
        <taxon>Terriglobus</taxon>
    </lineage>
</organism>
<reference evidence="1 2" key="1">
    <citation type="submission" date="2019-08" db="EMBL/GenBank/DDBJ databases">
        <title>Complete genome sequence of Terriglobus albidus strain ORNL.</title>
        <authorList>
            <person name="Podar M."/>
        </authorList>
    </citation>
    <scope>NUCLEOTIDE SEQUENCE [LARGE SCALE GENOMIC DNA]</scope>
    <source>
        <strain evidence="1 2">ORNL</strain>
    </source>
</reference>
<keyword evidence="2" id="KW-1185">Reference proteome</keyword>
<dbReference type="AlphaFoldDB" id="A0A5B9E5N8"/>
<dbReference type="RefSeq" id="WP_147646087.1">
    <property type="nucleotide sequence ID" value="NZ_CP042806.1"/>
</dbReference>
<gene>
    <name evidence="1" type="ORF">FTW19_02060</name>
</gene>
<dbReference type="Proteomes" id="UP000321820">
    <property type="component" value="Chromosome"/>
</dbReference>
<protein>
    <submittedName>
        <fullName evidence="1">Uncharacterized protein</fullName>
    </submittedName>
</protein>
<evidence type="ECO:0000313" key="1">
    <source>
        <dbReference type="EMBL" id="QEE26894.1"/>
    </source>
</evidence>
<proteinExistence type="predicted"/>